<gene>
    <name evidence="1" type="ORF">M1L60_45995</name>
</gene>
<proteinExistence type="predicted"/>
<dbReference type="RefSeq" id="WP_253243951.1">
    <property type="nucleotide sequence ID" value="NZ_JAMYJR010000071.1"/>
</dbReference>
<dbReference type="Pfam" id="PF14081">
    <property type="entry name" value="DUF4262"/>
    <property type="match status" value="1"/>
</dbReference>
<evidence type="ECO:0000313" key="1">
    <source>
        <dbReference type="EMBL" id="MCO8277949.1"/>
    </source>
</evidence>
<accession>A0ABT1E4A7</accession>
<evidence type="ECO:0000313" key="2">
    <source>
        <dbReference type="Proteomes" id="UP001523369"/>
    </source>
</evidence>
<dbReference type="InterPro" id="IPR025358">
    <property type="entry name" value="DUF4262"/>
</dbReference>
<dbReference type="EMBL" id="JAMYJR010000071">
    <property type="protein sequence ID" value="MCO8277949.1"/>
    <property type="molecule type" value="Genomic_DNA"/>
</dbReference>
<name>A0ABT1E4A7_9ACTN</name>
<comment type="caution">
    <text evidence="1">The sequence shown here is derived from an EMBL/GenBank/DDBJ whole genome shotgun (WGS) entry which is preliminary data.</text>
</comment>
<dbReference type="Proteomes" id="UP001523369">
    <property type="component" value="Unassembled WGS sequence"/>
</dbReference>
<protein>
    <submittedName>
        <fullName evidence="1">DUF4262 domain-containing protein</fullName>
    </submittedName>
</protein>
<sequence>MLEASRICHCVICHDYGDRGDYDPGDHGVIENVGQFGWSVTGVPADEEGPGWAYTIGRRHSRGEPELAMFGLDVGVMQSCLNTLGRRDDLADGQSHDGVINGYPLHLREVEPDWFRAFFGQAMWFYRRPPVPVLQVVWPDRQGAFPWDTGSLAQPHLWLTPEKHPPGVWTQDV</sequence>
<keyword evidence="2" id="KW-1185">Reference proteome</keyword>
<organism evidence="1 2">
    <name type="scientific">Paractinoplanes aksuensis</name>
    <dbReference type="NCBI Taxonomy" id="2939490"/>
    <lineage>
        <taxon>Bacteria</taxon>
        <taxon>Bacillati</taxon>
        <taxon>Actinomycetota</taxon>
        <taxon>Actinomycetes</taxon>
        <taxon>Micromonosporales</taxon>
        <taxon>Micromonosporaceae</taxon>
        <taxon>Paractinoplanes</taxon>
    </lineage>
</organism>
<reference evidence="1 2" key="1">
    <citation type="submission" date="2022-06" db="EMBL/GenBank/DDBJ databases">
        <title>New Species of the Genus Actinoplanes, ActinopZanes ferrugineus.</title>
        <authorList>
            <person name="Ding P."/>
        </authorList>
    </citation>
    <scope>NUCLEOTIDE SEQUENCE [LARGE SCALE GENOMIC DNA]</scope>
    <source>
        <strain evidence="1 2">TRM88003</strain>
    </source>
</reference>